<proteinExistence type="predicted"/>
<dbReference type="InterPro" id="IPR013635">
    <property type="entry name" value="Ice2"/>
</dbReference>
<dbReference type="PANTHER" id="PTHR31726">
    <property type="entry name" value="PROTEIN ICE2"/>
    <property type="match status" value="1"/>
</dbReference>
<accession>A0A9P6HHV6</accession>
<comment type="caution">
    <text evidence="2">The sequence shown here is derived from an EMBL/GenBank/DDBJ whole genome shotgun (WGS) entry which is preliminary data.</text>
</comment>
<dbReference type="GO" id="GO:0032541">
    <property type="term" value="C:cortical endoplasmic reticulum"/>
    <property type="evidence" value="ECO:0007669"/>
    <property type="project" value="TreeGrafter"/>
</dbReference>
<dbReference type="Pfam" id="PF08426">
    <property type="entry name" value="ICE2"/>
    <property type="match status" value="2"/>
</dbReference>
<evidence type="ECO:0000256" key="1">
    <source>
        <dbReference type="SAM" id="Phobius"/>
    </source>
</evidence>
<feature type="transmembrane region" description="Helical" evidence="1">
    <location>
        <begin position="40"/>
        <end position="61"/>
    </location>
</feature>
<gene>
    <name evidence="2" type="ORF">BJ322DRAFT_1019711</name>
</gene>
<feature type="transmembrane region" description="Helical" evidence="1">
    <location>
        <begin position="175"/>
        <end position="193"/>
    </location>
</feature>
<keyword evidence="1" id="KW-0812">Transmembrane</keyword>
<name>A0A9P6HHV6_9AGAM</name>
<reference evidence="2" key="1">
    <citation type="journal article" date="2020" name="Nat. Commun.">
        <title>Large-scale genome sequencing of mycorrhizal fungi provides insights into the early evolution of symbiotic traits.</title>
        <authorList>
            <person name="Miyauchi S."/>
            <person name="Kiss E."/>
            <person name="Kuo A."/>
            <person name="Drula E."/>
            <person name="Kohler A."/>
            <person name="Sanchez-Garcia M."/>
            <person name="Morin E."/>
            <person name="Andreopoulos B."/>
            <person name="Barry K.W."/>
            <person name="Bonito G."/>
            <person name="Buee M."/>
            <person name="Carver A."/>
            <person name="Chen C."/>
            <person name="Cichocki N."/>
            <person name="Clum A."/>
            <person name="Culley D."/>
            <person name="Crous P.W."/>
            <person name="Fauchery L."/>
            <person name="Girlanda M."/>
            <person name="Hayes R.D."/>
            <person name="Keri Z."/>
            <person name="LaButti K."/>
            <person name="Lipzen A."/>
            <person name="Lombard V."/>
            <person name="Magnuson J."/>
            <person name="Maillard F."/>
            <person name="Murat C."/>
            <person name="Nolan M."/>
            <person name="Ohm R.A."/>
            <person name="Pangilinan J."/>
            <person name="Pereira M.F."/>
            <person name="Perotto S."/>
            <person name="Peter M."/>
            <person name="Pfister S."/>
            <person name="Riley R."/>
            <person name="Sitrit Y."/>
            <person name="Stielow J.B."/>
            <person name="Szollosi G."/>
            <person name="Zifcakova L."/>
            <person name="Stursova M."/>
            <person name="Spatafora J.W."/>
            <person name="Tedersoo L."/>
            <person name="Vaario L.M."/>
            <person name="Yamada A."/>
            <person name="Yan M."/>
            <person name="Wang P."/>
            <person name="Xu J."/>
            <person name="Bruns T."/>
            <person name="Baldrian P."/>
            <person name="Vilgalys R."/>
            <person name="Dunand C."/>
            <person name="Henrissat B."/>
            <person name="Grigoriev I.V."/>
            <person name="Hibbett D."/>
            <person name="Nagy L.G."/>
            <person name="Martin F.M."/>
        </authorList>
    </citation>
    <scope>NUCLEOTIDE SEQUENCE</scope>
    <source>
        <strain evidence="2">UH-Tt-Lm1</strain>
    </source>
</reference>
<dbReference type="GO" id="GO:0005789">
    <property type="term" value="C:endoplasmic reticulum membrane"/>
    <property type="evidence" value="ECO:0007669"/>
    <property type="project" value="TreeGrafter"/>
</dbReference>
<dbReference type="Proteomes" id="UP000736335">
    <property type="component" value="Unassembled WGS sequence"/>
</dbReference>
<evidence type="ECO:0000313" key="3">
    <source>
        <dbReference type="Proteomes" id="UP000736335"/>
    </source>
</evidence>
<protein>
    <submittedName>
        <fullName evidence="2">Uncharacterized protein</fullName>
    </submittedName>
</protein>
<keyword evidence="3" id="KW-1185">Reference proteome</keyword>
<feature type="transmembrane region" description="Helical" evidence="1">
    <location>
        <begin position="302"/>
        <end position="325"/>
    </location>
</feature>
<sequence length="362" mass="40056">MAFGLRILWSALYGIAGASTIIQILLFLPLTLVTLSTNAFLLLSLLYLIHSLIHGSLLLFWGNPALPFLQTPTHIFLLLLSFNILSQELSPWLTLSADWWGKILRFSSPGFIIIESLSSLVVAQHLGRAGKNLVEEREGAQFGLLIATAVAYVASAVSIVWSYPTAADSPLTSTLLGVAITAFVFLSFIGFSLRRTNIIESSGLALFLAYNFWLCGFDSESFTNPSSAYTAPPLLGNIKILPSIQNLINFITNTLPKPVLVALVYRLVVLNLAFQILPTIGADSWETEVGVDDSWGDRPTSALAHLLLTYRQSIMIMVYSHLLLLDYSSHVWWRWMSVFFTLLLWAVELTVSKDGEDSLKVE</sequence>
<dbReference type="GO" id="GO:0000921">
    <property type="term" value="P:septin ring assembly"/>
    <property type="evidence" value="ECO:0007669"/>
    <property type="project" value="TreeGrafter"/>
</dbReference>
<dbReference type="EMBL" id="WIUZ02000005">
    <property type="protein sequence ID" value="KAF9787253.1"/>
    <property type="molecule type" value="Genomic_DNA"/>
</dbReference>
<feature type="transmembrane region" description="Helical" evidence="1">
    <location>
        <begin position="144"/>
        <end position="163"/>
    </location>
</feature>
<keyword evidence="1" id="KW-1133">Transmembrane helix</keyword>
<feature type="transmembrane region" description="Helical" evidence="1">
    <location>
        <begin position="7"/>
        <end position="28"/>
    </location>
</feature>
<evidence type="ECO:0000313" key="2">
    <source>
        <dbReference type="EMBL" id="KAF9787253.1"/>
    </source>
</evidence>
<organism evidence="2 3">
    <name type="scientific">Thelephora terrestris</name>
    <dbReference type="NCBI Taxonomy" id="56493"/>
    <lineage>
        <taxon>Eukaryota</taxon>
        <taxon>Fungi</taxon>
        <taxon>Dikarya</taxon>
        <taxon>Basidiomycota</taxon>
        <taxon>Agaricomycotina</taxon>
        <taxon>Agaricomycetes</taxon>
        <taxon>Thelephorales</taxon>
        <taxon>Thelephoraceae</taxon>
        <taxon>Thelephora</taxon>
    </lineage>
</organism>
<dbReference type="AlphaFoldDB" id="A0A9P6HHV6"/>
<feature type="transmembrane region" description="Helical" evidence="1">
    <location>
        <begin position="332"/>
        <end position="351"/>
    </location>
</feature>
<dbReference type="GO" id="GO:0048309">
    <property type="term" value="P:endoplasmic reticulum inheritance"/>
    <property type="evidence" value="ECO:0007669"/>
    <property type="project" value="TreeGrafter"/>
</dbReference>
<keyword evidence="1" id="KW-0472">Membrane</keyword>
<feature type="transmembrane region" description="Helical" evidence="1">
    <location>
        <begin position="259"/>
        <end position="282"/>
    </location>
</feature>
<dbReference type="PANTHER" id="PTHR31726:SF2">
    <property type="entry name" value="PROTEIN ICE2"/>
    <property type="match status" value="1"/>
</dbReference>
<dbReference type="OrthoDB" id="5577218at2759"/>
<reference evidence="2" key="2">
    <citation type="submission" date="2020-11" db="EMBL/GenBank/DDBJ databases">
        <authorList>
            <consortium name="DOE Joint Genome Institute"/>
            <person name="Kuo A."/>
            <person name="Miyauchi S."/>
            <person name="Kiss E."/>
            <person name="Drula E."/>
            <person name="Kohler A."/>
            <person name="Sanchez-Garcia M."/>
            <person name="Andreopoulos B."/>
            <person name="Barry K.W."/>
            <person name="Bonito G."/>
            <person name="Buee M."/>
            <person name="Carver A."/>
            <person name="Chen C."/>
            <person name="Cichocki N."/>
            <person name="Clum A."/>
            <person name="Culley D."/>
            <person name="Crous P.W."/>
            <person name="Fauchery L."/>
            <person name="Girlanda M."/>
            <person name="Hayes R."/>
            <person name="Keri Z."/>
            <person name="Labutti K."/>
            <person name="Lipzen A."/>
            <person name="Lombard V."/>
            <person name="Magnuson J."/>
            <person name="Maillard F."/>
            <person name="Morin E."/>
            <person name="Murat C."/>
            <person name="Nolan M."/>
            <person name="Ohm R."/>
            <person name="Pangilinan J."/>
            <person name="Pereira M."/>
            <person name="Perotto S."/>
            <person name="Peter M."/>
            <person name="Riley R."/>
            <person name="Sitrit Y."/>
            <person name="Stielow B."/>
            <person name="Szollosi G."/>
            <person name="Zifcakova L."/>
            <person name="Stursova M."/>
            <person name="Spatafora J.W."/>
            <person name="Tedersoo L."/>
            <person name="Vaario L.-M."/>
            <person name="Yamada A."/>
            <person name="Yan M."/>
            <person name="Wang P."/>
            <person name="Xu J."/>
            <person name="Bruns T."/>
            <person name="Baldrian P."/>
            <person name="Vilgalys R."/>
            <person name="Henrissat B."/>
            <person name="Grigoriev I.V."/>
            <person name="Hibbett D."/>
            <person name="Nagy L.G."/>
            <person name="Martin F.M."/>
        </authorList>
    </citation>
    <scope>NUCLEOTIDE SEQUENCE</scope>
    <source>
        <strain evidence="2">UH-Tt-Lm1</strain>
    </source>
</reference>
<dbReference type="GO" id="GO:0097038">
    <property type="term" value="C:perinuclear endoplasmic reticulum"/>
    <property type="evidence" value="ECO:0007669"/>
    <property type="project" value="TreeGrafter"/>
</dbReference>